<name>A0A2P8D9S8_9BACT</name>
<evidence type="ECO:0000313" key="3">
    <source>
        <dbReference type="EMBL" id="PSK93947.1"/>
    </source>
</evidence>
<dbReference type="OrthoDB" id="9780202at2"/>
<dbReference type="GO" id="GO:0015949">
    <property type="term" value="P:nucleobase-containing small molecule interconversion"/>
    <property type="evidence" value="ECO:0007669"/>
    <property type="project" value="TreeGrafter"/>
</dbReference>
<dbReference type="NCBIfam" id="TIGR02274">
    <property type="entry name" value="dCTP_deam"/>
    <property type="match status" value="1"/>
</dbReference>
<proteinExistence type="predicted"/>
<comment type="caution">
    <text evidence="3">The sequence shown here is derived from an EMBL/GenBank/DDBJ whole genome shotgun (WGS) entry which is preliminary data.</text>
</comment>
<dbReference type="RefSeq" id="WP_106520687.1">
    <property type="nucleotide sequence ID" value="NZ_PYGD01000001.1"/>
</dbReference>
<gene>
    <name evidence="3" type="ORF">B0I18_10196</name>
</gene>
<dbReference type="Gene3D" id="2.70.40.10">
    <property type="match status" value="1"/>
</dbReference>
<sequence>MILSDKRILEEIQKGTIVIEPYDRQYLGSNSYDVHLGKHLAVYRDGVLDAKKHNEIEHFEIPEEGYILQPGTLYLGVTEEYTETHAHVPFLEGKSSTGRLGIDIHATAGKGDVGFCNTWTLEISCVHPVRIYAGMPVGQLIYFPVDGEVENKYNTKQNAKYTERTVRPVESMMWKNKF</sequence>
<dbReference type="Proteomes" id="UP000240572">
    <property type="component" value="Unassembled WGS sequence"/>
</dbReference>
<dbReference type="InterPro" id="IPR033704">
    <property type="entry name" value="dUTPase_trimeric"/>
</dbReference>
<keyword evidence="2" id="KW-0546">Nucleotide metabolism</keyword>
<keyword evidence="1" id="KW-0378">Hydrolase</keyword>
<accession>A0A2P8D9S8</accession>
<dbReference type="SUPFAM" id="SSF51283">
    <property type="entry name" value="dUTPase-like"/>
    <property type="match status" value="1"/>
</dbReference>
<dbReference type="CDD" id="cd07557">
    <property type="entry name" value="trimeric_dUTPase"/>
    <property type="match status" value="1"/>
</dbReference>
<evidence type="ECO:0000256" key="1">
    <source>
        <dbReference type="ARBA" id="ARBA00022801"/>
    </source>
</evidence>
<dbReference type="GO" id="GO:0008829">
    <property type="term" value="F:dCTP deaminase activity"/>
    <property type="evidence" value="ECO:0007669"/>
    <property type="project" value="InterPro"/>
</dbReference>
<dbReference type="InterPro" id="IPR011962">
    <property type="entry name" value="dCTP_deaminase"/>
</dbReference>
<dbReference type="PANTHER" id="PTHR42680">
    <property type="entry name" value="DCTP DEAMINASE"/>
    <property type="match status" value="1"/>
</dbReference>
<reference evidence="3 4" key="1">
    <citation type="submission" date="2018-03" db="EMBL/GenBank/DDBJ databases">
        <title>Genomic Encyclopedia of Type Strains, Phase III (KMG-III): the genomes of soil and plant-associated and newly described type strains.</title>
        <authorList>
            <person name="Whitman W."/>
        </authorList>
    </citation>
    <scope>NUCLEOTIDE SEQUENCE [LARGE SCALE GENOMIC DNA]</scope>
    <source>
        <strain evidence="3 4">CGMCC 1.12700</strain>
    </source>
</reference>
<dbReference type="PANTHER" id="PTHR42680:SF3">
    <property type="entry name" value="DCTP DEAMINASE"/>
    <property type="match status" value="1"/>
</dbReference>
<evidence type="ECO:0000313" key="4">
    <source>
        <dbReference type="Proteomes" id="UP000240572"/>
    </source>
</evidence>
<dbReference type="GO" id="GO:0006229">
    <property type="term" value="P:dUTP biosynthetic process"/>
    <property type="evidence" value="ECO:0007669"/>
    <property type="project" value="InterPro"/>
</dbReference>
<protein>
    <submittedName>
        <fullName evidence="3">dCTP deaminase</fullName>
    </submittedName>
</protein>
<dbReference type="EMBL" id="PYGD01000001">
    <property type="protein sequence ID" value="PSK93947.1"/>
    <property type="molecule type" value="Genomic_DNA"/>
</dbReference>
<dbReference type="InterPro" id="IPR036157">
    <property type="entry name" value="dUTPase-like_sf"/>
</dbReference>
<evidence type="ECO:0000256" key="2">
    <source>
        <dbReference type="ARBA" id="ARBA00023080"/>
    </source>
</evidence>
<keyword evidence="4" id="KW-1185">Reference proteome</keyword>
<dbReference type="AlphaFoldDB" id="A0A2P8D9S8"/>
<dbReference type="Pfam" id="PF22769">
    <property type="entry name" value="DCD"/>
    <property type="match status" value="1"/>
</dbReference>
<organism evidence="3 4">
    <name type="scientific">Taibaiella chishuiensis</name>
    <dbReference type="NCBI Taxonomy" id="1434707"/>
    <lineage>
        <taxon>Bacteria</taxon>
        <taxon>Pseudomonadati</taxon>
        <taxon>Bacteroidota</taxon>
        <taxon>Chitinophagia</taxon>
        <taxon>Chitinophagales</taxon>
        <taxon>Chitinophagaceae</taxon>
        <taxon>Taibaiella</taxon>
    </lineage>
</organism>